<protein>
    <submittedName>
        <fullName evidence="1">Uncharacterized protein</fullName>
    </submittedName>
</protein>
<keyword evidence="2" id="KW-1185">Reference proteome</keyword>
<evidence type="ECO:0000313" key="2">
    <source>
        <dbReference type="Proteomes" id="UP001061958"/>
    </source>
</evidence>
<dbReference type="EMBL" id="BQMJ01000040">
    <property type="protein sequence ID" value="GJQ13102.1"/>
    <property type="molecule type" value="Genomic_DNA"/>
</dbReference>
<reference evidence="1" key="2">
    <citation type="submission" date="2022-01" db="EMBL/GenBank/DDBJ databases">
        <authorList>
            <person name="Hirooka S."/>
            <person name="Miyagishima S.Y."/>
        </authorList>
    </citation>
    <scope>NUCLEOTIDE SEQUENCE</scope>
    <source>
        <strain evidence="1">NBRC 102759</strain>
    </source>
</reference>
<name>A0A9C7US22_9RHOD</name>
<gene>
    <name evidence="1" type="ORF">GpartN1_g4893.t1</name>
</gene>
<evidence type="ECO:0000313" key="1">
    <source>
        <dbReference type="EMBL" id="GJQ13102.1"/>
    </source>
</evidence>
<proteinExistence type="predicted"/>
<comment type="caution">
    <text evidence="1">The sequence shown here is derived from an EMBL/GenBank/DDBJ whole genome shotgun (WGS) entry which is preliminary data.</text>
</comment>
<organism evidence="1 2">
    <name type="scientific">Galdieria partita</name>
    <dbReference type="NCBI Taxonomy" id="83374"/>
    <lineage>
        <taxon>Eukaryota</taxon>
        <taxon>Rhodophyta</taxon>
        <taxon>Bangiophyceae</taxon>
        <taxon>Galdieriales</taxon>
        <taxon>Galdieriaceae</taxon>
        <taxon>Galdieria</taxon>
    </lineage>
</organism>
<dbReference type="OrthoDB" id="10390262at2759"/>
<accession>A0A9C7US22</accession>
<dbReference type="AlphaFoldDB" id="A0A9C7US22"/>
<reference evidence="1" key="1">
    <citation type="journal article" date="2022" name="Proc. Natl. Acad. Sci. U.S.A.">
        <title>Life cycle and functional genomics of the unicellular red alga Galdieria for elucidating algal and plant evolution and industrial use.</title>
        <authorList>
            <person name="Hirooka S."/>
            <person name="Itabashi T."/>
            <person name="Ichinose T.M."/>
            <person name="Onuma R."/>
            <person name="Fujiwara T."/>
            <person name="Yamashita S."/>
            <person name="Jong L.W."/>
            <person name="Tomita R."/>
            <person name="Iwane A.H."/>
            <person name="Miyagishima S.Y."/>
        </authorList>
    </citation>
    <scope>NUCLEOTIDE SEQUENCE</scope>
    <source>
        <strain evidence="1">NBRC 102759</strain>
    </source>
</reference>
<sequence>MRLLEEYNSTDDNELCKTMVNLNDLLKSDNSIIASDILSQNLEKIICENERHCCTVVNAFKLYLKITNICPRTGISKISGEREEIFKDYWKYVKEQVVIILEQNANLLEPSQVKELIDLKIEAIRCNVDNDGYESLLNCFQTSSISVKRFLLEKIQLLDLEKDTLHDKFVLPLFEKIYVVIEKLIMEQGFDELFLLNLSSDDSSISSEAILQACIGFMIDTLSRTSNPKHLVEGNLALIVNGLTKHLRDSYSGSNESMMNAFAERMAHLIDTIFERLQMENFVHANCSECIQEMIIRVALSPLPLTATELNIRAFLCWLYVLSESNKISKKLLSLQIVDAMTGTSLNIFVAAFDIACNDIDHRVRTVAFRVVVQALLLDDFPVGALASYTAKVPVEDTTYRNDLMDDIISTTVGWPTSADEQAAIFACLALTVALIYKKEFRELITHYCCQPKKELYFDLLLDFIKNVLGRGVPEIIIQHLLYLISVCLTFSDGCRQLLTNRIDSLNAILPLAISENSSLTRGLSYVVISFFLGSGCHDATLSEYETKLRTCKVQLRQDLIFCLDKGYVSSSPMEKFEGLLKGSSLSGCLDVLKEHWSHLFRNALITLETVPLQFSKFSEILSASECSFGNSSLTKTISNNIEDFDFADVKVPESSLLLPFPENDSDISVTKTHSATMESSNEDYFLNFTNGVEKAYSEKQRGFFISEKADFLLDYDSIIAEVEETDTGSYERHGNFSLNLQRQNENMDWSDKLNKLCARLESVACRIEGATLGSKEEAKVGKLRQTRKCRATQLQKKSFEIFTLEDGDMKNCKVDVICQVDHLKTEIFHQGNQECPLPNVQSYRATEYLNKCSCQNIRKVVHNLRDYFERWLVEMEHWQESSTEKLRNYFLQTSALESNIGKVKEYLAMSQFHEDEWVSSSDKEKTQSLHDTHTILTASSDSDFLEERKKFHDQRQLMRSLVVRLKTLVYSDFNKWCNYLLDEVSSRLAENSEILDHLQMQMYNIKRSCDEKTQLDTLLTLLFRKKNKRGDFSSTTRVEDDDFILKGDELSFLMDQLSGQRPLIALISLCIFLRDYLNVTQRDLRESNAYLATLQRERKPVRSREYIDFAEARIRELMLQKDKLYSLLDKICRRWQECFVHEFSEDDFHLLQLAADEASIPANNGGIMKAPQSDGENAQFEKVFFESNGFYTQRKHEKLLIHALKVNNLRIEKFAKISLENRVSRHKFTADEPVTSKDYKRLQKEHKILLSVLANLHREYCNIANQSLQSYEQNERE</sequence>
<dbReference type="Proteomes" id="UP001061958">
    <property type="component" value="Unassembled WGS sequence"/>
</dbReference>